<proteinExistence type="predicted"/>
<comment type="caution">
    <text evidence="1">The sequence shown here is derived from an EMBL/GenBank/DDBJ whole genome shotgun (WGS) entry which is preliminary data.</text>
</comment>
<dbReference type="EMBL" id="MRWD01000044">
    <property type="protein sequence ID" value="ORJ20042.1"/>
    <property type="molecule type" value="Genomic_DNA"/>
</dbReference>
<protein>
    <recommendedName>
        <fullName evidence="3">Tail spike TSP1/Gp66 N-terminal domain-containing protein</fullName>
    </recommendedName>
</protein>
<sequence>MANRYNTNSEVPSNTLPDLNDNMLVFDAFVNQESGSVISRKGVDIPVLQEQVGGRIDALTADAQAALTGAQASANEAAQSAAASGIIANNLGLPPGAGLVGYKRGVSYPVNSAGSKLSRWIDIEDYADSNAASGDWLSTIQTAINTAINEGITEIRGQGSYAISNTLNIQNIQSKGINLYLKSLSVTADFPTNTSFWDATPMINVGDMVSNITGLNIFIQTLDGGGKADGISAIGYGYALCHIHVGSLTNCIAGMRQGKHQWPNASNYVTGDNWANNRVGIYLADGTGPNAPITEGWHIDIKFMPVNSWGAIWYRRSGRYGRFNSDVDFNGQNLSIYQLSNTTGLDLIWDTQQLKLTNGTNTAEFLFYYMYQGYFYIVIGEDHKCSAIDAEGPPSFSVGDTLSCTTISGVALGVGTVNVCRDNASGTNYFDILHDFERGTFGKILVMCGYAAGIIGGIQQSSSFQFQNSFNGATDSLRGFGVSNSGSTLAFYNYAISNNPYSNITSDYVNFEKKLYLKDHRIVGGEVEAVIARSTTDYTTLLNFSDTSTDKRADEGAKFHVEILTNYDGCGASFNINVKAAGIIQVTKPTMLNGAFKFRIVTVLSSDGTSVVGSALQIRQESQDFIRFVINITRL</sequence>
<reference evidence="1 2" key="1">
    <citation type="journal article" date="2017" name="Int. J. Syst. Evol. Microbiol.">
        <title>Rouxiella badensis sp. nov. and Rouxiella silvae sp. nov. isolated from peat bog soil in Germany and emendation of the genus description.</title>
        <authorList>
            <person name="Le Fleche-Mateos A."/>
            <person name="Kugler J.H."/>
            <person name="Hansen S.H."/>
            <person name="Syldatk C."/>
            <person name="Hausmann R."/>
            <person name="Lomprez F."/>
            <person name="Vandenbogaert M."/>
            <person name="Manuguerra J.C."/>
            <person name="Grimont P.A."/>
        </authorList>
    </citation>
    <scope>NUCLEOTIDE SEQUENCE [LARGE SCALE GENOMIC DNA]</scope>
    <source>
        <strain evidence="1 2">213</strain>
    </source>
</reference>
<accession>A0ABX3TXS9</accession>
<evidence type="ECO:0000313" key="2">
    <source>
        <dbReference type="Proteomes" id="UP000192722"/>
    </source>
</evidence>
<keyword evidence="2" id="KW-1185">Reference proteome</keyword>
<organism evidence="1 2">
    <name type="scientific">Rouxiella silvae</name>
    <dbReference type="NCBI Taxonomy" id="1646373"/>
    <lineage>
        <taxon>Bacteria</taxon>
        <taxon>Pseudomonadati</taxon>
        <taxon>Pseudomonadota</taxon>
        <taxon>Gammaproteobacteria</taxon>
        <taxon>Enterobacterales</taxon>
        <taxon>Yersiniaceae</taxon>
        <taxon>Rouxiella</taxon>
    </lineage>
</organism>
<evidence type="ECO:0000313" key="1">
    <source>
        <dbReference type="EMBL" id="ORJ20042.1"/>
    </source>
</evidence>
<gene>
    <name evidence="1" type="ORF">BS639_17260</name>
</gene>
<dbReference type="RefSeq" id="WP_084983748.1">
    <property type="nucleotide sequence ID" value="NZ_CBCSCF010000010.1"/>
</dbReference>
<evidence type="ECO:0008006" key="3">
    <source>
        <dbReference type="Google" id="ProtNLM"/>
    </source>
</evidence>
<dbReference type="Proteomes" id="UP000192722">
    <property type="component" value="Unassembled WGS sequence"/>
</dbReference>
<name>A0ABX3TXS9_9GAMM</name>